<dbReference type="GO" id="GO:0043325">
    <property type="term" value="F:phosphatidylinositol-3,4-bisphosphate binding"/>
    <property type="evidence" value="ECO:0007669"/>
    <property type="project" value="TreeGrafter"/>
</dbReference>
<evidence type="ECO:0000256" key="4">
    <source>
        <dbReference type="PROSITE-ProRule" id="PRU00091"/>
    </source>
</evidence>
<dbReference type="EMBL" id="CAMXCT020001890">
    <property type="protein sequence ID" value="CAL1147258.1"/>
    <property type="molecule type" value="Genomic_DNA"/>
</dbReference>
<evidence type="ECO:0000313" key="7">
    <source>
        <dbReference type="EMBL" id="CAI3993883.1"/>
    </source>
</evidence>
<dbReference type="InterPro" id="IPR013083">
    <property type="entry name" value="Znf_RING/FYVE/PHD"/>
</dbReference>
<name>A0A9P1CN41_9DINO</name>
<reference evidence="7" key="1">
    <citation type="submission" date="2022-10" db="EMBL/GenBank/DDBJ databases">
        <authorList>
            <person name="Chen Y."/>
            <person name="Dougan E. K."/>
            <person name="Chan C."/>
            <person name="Rhodes N."/>
            <person name="Thang M."/>
        </authorList>
    </citation>
    <scope>NUCLEOTIDE SEQUENCE</scope>
</reference>
<keyword evidence="3" id="KW-0862">Zinc</keyword>
<dbReference type="EMBL" id="CAMXCT030001890">
    <property type="protein sequence ID" value="CAL4781195.1"/>
    <property type="molecule type" value="Genomic_DNA"/>
</dbReference>
<proteinExistence type="predicted"/>
<keyword evidence="10" id="KW-1185">Reference proteome</keyword>
<gene>
    <name evidence="7" type="ORF">C1SCF055_LOCUS20586</name>
</gene>
<dbReference type="InterPro" id="IPR011011">
    <property type="entry name" value="Znf_FYVE_PHD"/>
</dbReference>
<feature type="domain" description="FYVE-type" evidence="6">
    <location>
        <begin position="308"/>
        <end position="374"/>
    </location>
</feature>
<feature type="compositionally biased region" description="Basic residues" evidence="5">
    <location>
        <begin position="798"/>
        <end position="810"/>
    </location>
</feature>
<comment type="caution">
    <text evidence="7">The sequence shown here is derived from an EMBL/GenBank/DDBJ whole genome shotgun (WGS) entry which is preliminary data.</text>
</comment>
<dbReference type="GO" id="GO:0005811">
    <property type="term" value="C:lipid droplet"/>
    <property type="evidence" value="ECO:0007669"/>
    <property type="project" value="TreeGrafter"/>
</dbReference>
<feature type="compositionally biased region" description="Basic and acidic residues" evidence="5">
    <location>
        <begin position="863"/>
        <end position="874"/>
    </location>
</feature>
<sequence length="874" mass="95453">MNVVLADCEEFRKIKWRCPVKVVMAEETKASELTEEQCRRVLEDRQKEHQQICNQALAQARSTCAKLSEAQSDLDHGRLTCRENCPDEVHRLFSIPSTTVEIQDLIFNETPLVVRTCGPHRFKTGQIVLLTGIKAKTGAPSQLQALVEGLSRGDQAMAWVDDCRFALCSVSQLPCSEETARDYIDFSGAQVALSVSTWALRKGSVTLSVLLSLSNAASSSGLGHVAGKGWAGLCVIGDSLRSVVDTTASHVEQRQQTLAPGRWADGLSWIQGGLRSASDLRAPDVPQALTNFWGRCVELAQPASWNASLNAESCEECIQPFGGGLGSKNDSSKHHCRHCGRVICDACSKDRLCVPWEGHSKAVRVCKACKEVVEVRNHALQVYDTLSERIRLVRTGHILQPKKGAGKGPPLPKGKGKGKGKAKEASGLGALASDVKPGLGDWVDLERPDIKFTRSKMPPPSQNAHNKEALFLRVAMQGCKHHLAEIEDALRNVTLEGAKNVDSWFEAVDQIMPLEDKFSSSFLECLKDVPEDDLGEVTQDQRHLRRLFVGVRSSLQLRWRALRLLHELANPQESYWKPIFAAQRAIDMTLDSSGSSSSSSSTDSTVSTVDSCGSPSENSPQLREEVKNLVALLFQLSGGKYEKLPELADRTQVGKTGLQLFSRAWETGMTQKLCNMKTLVETLRPVLEDEGLGCLHVALGDFQAKNQELRQLGIMKEVEQGLLEVLEGGKLLLSAFGVKCSEGCPARALAIDVDLHLESLRVLLDGLQKADPTPVAPVAPRRAKVERSCGQNPVPRSGKGKPTRWRRPPKSKQANAPPQAPSGENHDESDETHDEAEVTQVDSHEAQKKTPQPPAPATGAELPDTHKVDVAAQN</sequence>
<dbReference type="GO" id="GO:0005545">
    <property type="term" value="F:1-phosphatidylinositol binding"/>
    <property type="evidence" value="ECO:0007669"/>
    <property type="project" value="TreeGrafter"/>
</dbReference>
<accession>A0A9P1CN41</accession>
<organism evidence="7">
    <name type="scientific">Cladocopium goreaui</name>
    <dbReference type="NCBI Taxonomy" id="2562237"/>
    <lineage>
        <taxon>Eukaryota</taxon>
        <taxon>Sar</taxon>
        <taxon>Alveolata</taxon>
        <taxon>Dinophyceae</taxon>
        <taxon>Suessiales</taxon>
        <taxon>Symbiodiniaceae</taxon>
        <taxon>Cladocopium</taxon>
    </lineage>
</organism>
<feature type="region of interest" description="Disordered" evidence="5">
    <location>
        <begin position="400"/>
        <end position="426"/>
    </location>
</feature>
<dbReference type="GO" id="GO:0032266">
    <property type="term" value="F:phosphatidylinositol-3-phosphate binding"/>
    <property type="evidence" value="ECO:0007669"/>
    <property type="project" value="TreeGrafter"/>
</dbReference>
<dbReference type="PROSITE" id="PS50178">
    <property type="entry name" value="ZF_FYVE"/>
    <property type="match status" value="1"/>
</dbReference>
<dbReference type="PANTHER" id="PTHR46624">
    <property type="entry name" value="AGAP002036-PA"/>
    <property type="match status" value="1"/>
</dbReference>
<feature type="region of interest" description="Disordered" evidence="5">
    <location>
        <begin position="591"/>
        <end position="621"/>
    </location>
</feature>
<dbReference type="InterPro" id="IPR042427">
    <property type="entry name" value="ZFYV1"/>
</dbReference>
<dbReference type="GO" id="GO:0140042">
    <property type="term" value="P:lipid droplet formation"/>
    <property type="evidence" value="ECO:0007669"/>
    <property type="project" value="TreeGrafter"/>
</dbReference>
<evidence type="ECO:0000313" key="9">
    <source>
        <dbReference type="EMBL" id="CAL4781195.1"/>
    </source>
</evidence>
<dbReference type="InterPro" id="IPR000306">
    <property type="entry name" value="Znf_FYVE"/>
</dbReference>
<keyword evidence="2 4" id="KW-0863">Zinc-finger</keyword>
<dbReference type="AlphaFoldDB" id="A0A9P1CN41"/>
<feature type="region of interest" description="Disordered" evidence="5">
    <location>
        <begin position="770"/>
        <end position="874"/>
    </location>
</feature>
<evidence type="ECO:0000256" key="2">
    <source>
        <dbReference type="ARBA" id="ARBA00022771"/>
    </source>
</evidence>
<dbReference type="PANTHER" id="PTHR46624:SF4">
    <property type="entry name" value="FYVE-TYPE DOMAIN-CONTAINING PROTEIN"/>
    <property type="match status" value="1"/>
</dbReference>
<evidence type="ECO:0000313" key="10">
    <source>
        <dbReference type="Proteomes" id="UP001152797"/>
    </source>
</evidence>
<dbReference type="GO" id="GO:0005547">
    <property type="term" value="F:phosphatidylinositol-3,4,5-trisphosphate binding"/>
    <property type="evidence" value="ECO:0007669"/>
    <property type="project" value="TreeGrafter"/>
</dbReference>
<dbReference type="OrthoDB" id="79871at2759"/>
<evidence type="ECO:0000313" key="8">
    <source>
        <dbReference type="EMBL" id="CAL1147258.1"/>
    </source>
</evidence>
<feature type="compositionally biased region" description="Low complexity" evidence="5">
    <location>
        <begin position="591"/>
        <end position="614"/>
    </location>
</feature>
<keyword evidence="1" id="KW-0479">Metal-binding</keyword>
<dbReference type="SUPFAM" id="SSF57903">
    <property type="entry name" value="FYVE/PHD zinc finger"/>
    <property type="match status" value="1"/>
</dbReference>
<dbReference type="GO" id="GO:0008270">
    <property type="term" value="F:zinc ion binding"/>
    <property type="evidence" value="ECO:0007669"/>
    <property type="project" value="UniProtKB-KW"/>
</dbReference>
<dbReference type="InterPro" id="IPR017455">
    <property type="entry name" value="Znf_FYVE-rel"/>
</dbReference>
<dbReference type="Pfam" id="PF01363">
    <property type="entry name" value="FYVE"/>
    <property type="match status" value="1"/>
</dbReference>
<dbReference type="EMBL" id="CAMXCT010001890">
    <property type="protein sequence ID" value="CAI3993883.1"/>
    <property type="molecule type" value="Genomic_DNA"/>
</dbReference>
<dbReference type="SMART" id="SM00064">
    <property type="entry name" value="FYVE"/>
    <property type="match status" value="1"/>
</dbReference>
<dbReference type="Gene3D" id="3.30.40.10">
    <property type="entry name" value="Zinc/RING finger domain, C3HC4 (zinc finger)"/>
    <property type="match status" value="1"/>
</dbReference>
<evidence type="ECO:0000256" key="3">
    <source>
        <dbReference type="ARBA" id="ARBA00022833"/>
    </source>
</evidence>
<dbReference type="Proteomes" id="UP001152797">
    <property type="component" value="Unassembled WGS sequence"/>
</dbReference>
<protein>
    <submittedName>
        <fullName evidence="9">WD repeat and FYVE domain-containing protein 2 (Propeller-FYVE protein) (Prof) (WD40- and FYVE domain-containing protein 2)</fullName>
    </submittedName>
</protein>
<evidence type="ECO:0000256" key="1">
    <source>
        <dbReference type="ARBA" id="ARBA00022723"/>
    </source>
</evidence>
<reference evidence="8" key="2">
    <citation type="submission" date="2024-04" db="EMBL/GenBank/DDBJ databases">
        <authorList>
            <person name="Chen Y."/>
            <person name="Shah S."/>
            <person name="Dougan E. K."/>
            <person name="Thang M."/>
            <person name="Chan C."/>
        </authorList>
    </citation>
    <scope>NUCLEOTIDE SEQUENCE [LARGE SCALE GENOMIC DNA]</scope>
</reference>
<evidence type="ECO:0000256" key="5">
    <source>
        <dbReference type="SAM" id="MobiDB-lite"/>
    </source>
</evidence>
<evidence type="ECO:0000259" key="6">
    <source>
        <dbReference type="PROSITE" id="PS50178"/>
    </source>
</evidence>